<dbReference type="Proteomes" id="UP000322214">
    <property type="component" value="Chromosome"/>
</dbReference>
<comment type="subcellular location">
    <subcellularLocation>
        <location evidence="1">Membrane</location>
        <topology evidence="1">Multi-pass membrane protein</topology>
    </subcellularLocation>
</comment>
<keyword evidence="13" id="KW-1185">Reference proteome</keyword>
<dbReference type="PANTHER" id="PTHR43289">
    <property type="entry name" value="MITOGEN-ACTIVATED PROTEIN KINASE KINASE KINASE 20-RELATED"/>
    <property type="match status" value="1"/>
</dbReference>
<feature type="transmembrane region" description="Helical" evidence="10">
    <location>
        <begin position="387"/>
        <end position="407"/>
    </location>
</feature>
<protein>
    <submittedName>
        <fullName evidence="12">Serine/threonine-protein kinase PknB</fullName>
        <ecNumber evidence="12">2.7.11.1</ecNumber>
    </submittedName>
</protein>
<evidence type="ECO:0000256" key="4">
    <source>
        <dbReference type="ARBA" id="ARBA00022741"/>
    </source>
</evidence>
<dbReference type="PROSITE" id="PS50011">
    <property type="entry name" value="PROTEIN_KINASE_DOM"/>
    <property type="match status" value="1"/>
</dbReference>
<dbReference type="STRING" id="980251.GCA_001642875_02281"/>
<feature type="transmembrane region" description="Helical" evidence="10">
    <location>
        <begin position="854"/>
        <end position="878"/>
    </location>
</feature>
<reference evidence="12 13" key="1">
    <citation type="submission" date="2019-08" db="EMBL/GenBank/DDBJ databases">
        <title>Deep-cultivation of Planctomycetes and their phenomic and genomic characterization uncovers novel biology.</title>
        <authorList>
            <person name="Wiegand S."/>
            <person name="Jogler M."/>
            <person name="Boedeker C."/>
            <person name="Pinto D."/>
            <person name="Vollmers J."/>
            <person name="Rivas-Marin E."/>
            <person name="Kohn T."/>
            <person name="Peeters S.H."/>
            <person name="Heuer A."/>
            <person name="Rast P."/>
            <person name="Oberbeckmann S."/>
            <person name="Bunk B."/>
            <person name="Jeske O."/>
            <person name="Meyerdierks A."/>
            <person name="Storesund J.E."/>
            <person name="Kallscheuer N."/>
            <person name="Luecker S."/>
            <person name="Lage O.M."/>
            <person name="Pohl T."/>
            <person name="Merkel B.J."/>
            <person name="Hornburger P."/>
            <person name="Mueller R.-W."/>
            <person name="Bruemmer F."/>
            <person name="Labrenz M."/>
            <person name="Spormann A.M."/>
            <person name="Op den Camp H."/>
            <person name="Overmann J."/>
            <person name="Amann R."/>
            <person name="Jetten M.S.M."/>
            <person name="Mascher T."/>
            <person name="Medema M.H."/>
            <person name="Devos D.P."/>
            <person name="Kaster A.-K."/>
            <person name="Ovreas L."/>
            <person name="Rohde M."/>
            <person name="Galperin M.Y."/>
            <person name="Jogler C."/>
        </authorList>
    </citation>
    <scope>NUCLEOTIDE SEQUENCE [LARGE SCALE GENOMIC DNA]</scope>
    <source>
        <strain evidence="12 13">FC18</strain>
    </source>
</reference>
<evidence type="ECO:0000259" key="11">
    <source>
        <dbReference type="PROSITE" id="PS50011"/>
    </source>
</evidence>
<feature type="transmembrane region" description="Helical" evidence="10">
    <location>
        <begin position="438"/>
        <end position="461"/>
    </location>
</feature>
<evidence type="ECO:0000313" key="13">
    <source>
        <dbReference type="Proteomes" id="UP000322214"/>
    </source>
</evidence>
<dbReference type="InterPro" id="IPR017441">
    <property type="entry name" value="Protein_kinase_ATP_BS"/>
</dbReference>
<evidence type="ECO:0000256" key="8">
    <source>
        <dbReference type="ARBA" id="ARBA00023136"/>
    </source>
</evidence>
<feature type="binding site" evidence="9">
    <location>
        <position position="101"/>
    </location>
    <ligand>
        <name>ATP</name>
        <dbReference type="ChEBI" id="CHEBI:30616"/>
    </ligand>
</feature>
<dbReference type="AlphaFoldDB" id="A0A5B9P3C7"/>
<organism evidence="12 13">
    <name type="scientific">Mariniblastus fucicola</name>
    <dbReference type="NCBI Taxonomy" id="980251"/>
    <lineage>
        <taxon>Bacteria</taxon>
        <taxon>Pseudomonadati</taxon>
        <taxon>Planctomycetota</taxon>
        <taxon>Planctomycetia</taxon>
        <taxon>Pirellulales</taxon>
        <taxon>Pirellulaceae</taxon>
        <taxon>Mariniblastus</taxon>
    </lineage>
</organism>
<dbReference type="InterPro" id="IPR011009">
    <property type="entry name" value="Kinase-like_dom_sf"/>
</dbReference>
<feature type="domain" description="Protein kinase" evidence="11">
    <location>
        <begin position="72"/>
        <end position="326"/>
    </location>
</feature>
<dbReference type="GO" id="GO:0016020">
    <property type="term" value="C:membrane"/>
    <property type="evidence" value="ECO:0007669"/>
    <property type="project" value="UniProtKB-SubCell"/>
</dbReference>
<dbReference type="Pfam" id="PF00069">
    <property type="entry name" value="Pkinase"/>
    <property type="match status" value="1"/>
</dbReference>
<evidence type="ECO:0000256" key="10">
    <source>
        <dbReference type="SAM" id="Phobius"/>
    </source>
</evidence>
<keyword evidence="2 12" id="KW-0808">Transferase</keyword>
<evidence type="ECO:0000256" key="2">
    <source>
        <dbReference type="ARBA" id="ARBA00022679"/>
    </source>
</evidence>
<dbReference type="InterPro" id="IPR000719">
    <property type="entry name" value="Prot_kinase_dom"/>
</dbReference>
<feature type="transmembrane region" description="Helical" evidence="10">
    <location>
        <begin position="345"/>
        <end position="367"/>
    </location>
</feature>
<keyword evidence="6 9" id="KW-0067">ATP-binding</keyword>
<feature type="transmembrane region" description="Helical" evidence="10">
    <location>
        <begin position="784"/>
        <end position="804"/>
    </location>
</feature>
<dbReference type="PROSITE" id="PS00107">
    <property type="entry name" value="PROTEIN_KINASE_ATP"/>
    <property type="match status" value="1"/>
</dbReference>
<keyword evidence="7 10" id="KW-1133">Transmembrane helix</keyword>
<gene>
    <name evidence="12" type="primary">pknB_4</name>
    <name evidence="12" type="ORF">MFFC18_05340</name>
</gene>
<feature type="transmembrane region" description="Helical" evidence="10">
    <location>
        <begin position="473"/>
        <end position="491"/>
    </location>
</feature>
<dbReference type="EC" id="2.7.11.1" evidence="12"/>
<name>A0A5B9P3C7_9BACT</name>
<dbReference type="GO" id="GO:0005524">
    <property type="term" value="F:ATP binding"/>
    <property type="evidence" value="ECO:0007669"/>
    <property type="project" value="UniProtKB-UniRule"/>
</dbReference>
<keyword evidence="5 12" id="KW-0418">Kinase</keyword>
<dbReference type="SUPFAM" id="SSF56112">
    <property type="entry name" value="Protein kinase-like (PK-like)"/>
    <property type="match status" value="2"/>
</dbReference>
<feature type="transmembrane region" description="Helical" evidence="10">
    <location>
        <begin position="810"/>
        <end position="834"/>
    </location>
</feature>
<keyword evidence="3 10" id="KW-0812">Transmembrane</keyword>
<dbReference type="KEGG" id="mff:MFFC18_05340"/>
<dbReference type="EMBL" id="CP042912">
    <property type="protein sequence ID" value="QEG20684.1"/>
    <property type="molecule type" value="Genomic_DNA"/>
</dbReference>
<sequence length="945" mass="103555">MIIRCSGCKTTFTFDSEPPKFCQECGCSLKDEQTHAGELANPTEFSDVTIAPTTSVTKPGRGLHAGERIENYELISILGSGGMGVVWKAVDTNNGRQVALKRLSSNHLSDQDSVTRFKREAQLASRISHPRVTFVYSAGRLDDQPFIAMELMPGETLDDRVKQDGPLPVGEAVDKILDVIDGLDAAHGMGLIHRDVKPSNCFIDSDERVKIGDFGLSKSVISTDVELTRTGTFMGTPAYAAPEQIRGEKLDNRTDIYAVGATLCCLLTGRPPFVGDAMTVTAQIITDSPKIDNDLPRELIRILQSCLEKNRSKRYQSLQELRNALLPFAQSQDSLAAIGRRVSAYMIDIVLVAVAIGVCLGGFGAYAGVMSKVKDIPVEDMLGPISWIGPIFGFIVPLMYFFLLEAFTGKTIGKRLLGLKVIDHEGAKPSWSRALLRAFFIPGGAAVPLVVGLILVAIWPMTTSPVDTTLRTAVNSLISVVPLLIILSPIIRRTGNEGWHEILSGTQVITDGRPATRQLLIPDPKPKCDGETFMLGPYNVGQILHRTDDTTVYLGVDTQLNRNVWVHLCNDSDCAPSEQRILLSRTTRQRWLDGGVNDEGKRWDAFEAVEGLPLQTVIASRYEADWPEYKKLIQDVSDELKIAIKDGTMPETLSLPQVWLDRNGNAKIIDRSLVDVVDNIAPDDKDPRLSSIVDSWSEQSLSDAHRSPEQFASRLVKTVGKAISKTENLPLSAQSFLAELRKQPDSASTLNWTTDKLRSLKGKLNRIDWETRVGVLGITVGIEYLLYSTISAFMYLLAFFVIPAPHASRFFIGLSLSLIVPVVLGVIFHGGPIFHLMGISVTNQKGKQVGYLKLVVRSFLSWLPAFATTGVWMIIVILGNSQSSGVEPEAGSVAEYIMENPLTALYAMGLGLLCFLSMACGVLTTLISPRRGLQDYLIGTRLTPK</sequence>
<feature type="transmembrane region" description="Helical" evidence="10">
    <location>
        <begin position="904"/>
        <end position="927"/>
    </location>
</feature>
<dbReference type="GO" id="GO:0004674">
    <property type="term" value="F:protein serine/threonine kinase activity"/>
    <property type="evidence" value="ECO:0007669"/>
    <property type="project" value="UniProtKB-EC"/>
</dbReference>
<dbReference type="SMART" id="SM00220">
    <property type="entry name" value="S_TKc"/>
    <property type="match status" value="1"/>
</dbReference>
<dbReference type="Gene3D" id="1.10.510.10">
    <property type="entry name" value="Transferase(Phosphotransferase) domain 1"/>
    <property type="match status" value="1"/>
</dbReference>
<dbReference type="InterPro" id="IPR010432">
    <property type="entry name" value="RDD"/>
</dbReference>
<evidence type="ECO:0000256" key="5">
    <source>
        <dbReference type="ARBA" id="ARBA00022777"/>
    </source>
</evidence>
<keyword evidence="4 9" id="KW-0547">Nucleotide-binding</keyword>
<keyword evidence="8 10" id="KW-0472">Membrane</keyword>
<evidence type="ECO:0000256" key="1">
    <source>
        <dbReference type="ARBA" id="ARBA00004141"/>
    </source>
</evidence>
<evidence type="ECO:0000256" key="3">
    <source>
        <dbReference type="ARBA" id="ARBA00022692"/>
    </source>
</evidence>
<evidence type="ECO:0000313" key="12">
    <source>
        <dbReference type="EMBL" id="QEG20684.1"/>
    </source>
</evidence>
<evidence type="ECO:0000256" key="9">
    <source>
        <dbReference type="PROSITE-ProRule" id="PRU10141"/>
    </source>
</evidence>
<evidence type="ECO:0000256" key="7">
    <source>
        <dbReference type="ARBA" id="ARBA00022989"/>
    </source>
</evidence>
<dbReference type="PROSITE" id="PS00108">
    <property type="entry name" value="PROTEIN_KINASE_ST"/>
    <property type="match status" value="1"/>
</dbReference>
<evidence type="ECO:0000256" key="6">
    <source>
        <dbReference type="ARBA" id="ARBA00022840"/>
    </source>
</evidence>
<dbReference type="Pfam" id="PF06271">
    <property type="entry name" value="RDD"/>
    <property type="match status" value="1"/>
</dbReference>
<dbReference type="OrthoDB" id="6111975at2"/>
<dbReference type="PANTHER" id="PTHR43289:SF34">
    <property type="entry name" value="SERINE_THREONINE-PROTEIN KINASE YBDM-RELATED"/>
    <property type="match status" value="1"/>
</dbReference>
<dbReference type="InterPro" id="IPR008271">
    <property type="entry name" value="Ser/Thr_kinase_AS"/>
</dbReference>
<dbReference type="CDD" id="cd14014">
    <property type="entry name" value="STKc_PknB_like"/>
    <property type="match status" value="1"/>
</dbReference>
<accession>A0A5B9P3C7</accession>
<dbReference type="RefSeq" id="WP_148618599.1">
    <property type="nucleotide sequence ID" value="NZ_CP042912.1"/>
</dbReference>
<dbReference type="Gene3D" id="3.30.200.20">
    <property type="entry name" value="Phosphorylase Kinase, domain 1"/>
    <property type="match status" value="1"/>
</dbReference>
<proteinExistence type="predicted"/>